<proteinExistence type="predicted"/>
<feature type="domain" description="AB hydrolase-1" evidence="1">
    <location>
        <begin position="24"/>
        <end position="183"/>
    </location>
</feature>
<evidence type="ECO:0000259" key="1">
    <source>
        <dbReference type="Pfam" id="PF00561"/>
    </source>
</evidence>
<keyword evidence="2" id="KW-0378">Hydrolase</keyword>
<dbReference type="GO" id="GO:0016787">
    <property type="term" value="F:hydrolase activity"/>
    <property type="evidence" value="ECO:0007669"/>
    <property type="project" value="UniProtKB-KW"/>
</dbReference>
<keyword evidence="3" id="KW-1185">Reference proteome</keyword>
<sequence>MIQKIDLSVGPIAYYQEIKNPELPTLVFLHDSLGCITLWRDFPSLLATRTQCNILVYDRQGYGQSCDFSYSKREKDYLELEADLLQELLEKLNIKHPILFGHSDGGSIALLAAAKYPATIKAIITEGAHLFVEEITIKGIQDALEAYQNNDLKRKLEKYHGAKTESMFKAWTETWLDASFRDWNIEEFIPKIQCPILVLQGEYDEFGTEEQIKSILKNTLAKALIVPNAKHTPHKEQPDFILEQTAQFIEQLHKH</sequence>
<protein>
    <submittedName>
        <fullName evidence="2">Alpha/beta hydrolase</fullName>
    </submittedName>
</protein>
<organism evidence="2 3">
    <name type="scientific">Flavobacterium luminosum</name>
    <dbReference type="NCBI Taxonomy" id="2949086"/>
    <lineage>
        <taxon>Bacteria</taxon>
        <taxon>Pseudomonadati</taxon>
        <taxon>Bacteroidota</taxon>
        <taxon>Flavobacteriia</taxon>
        <taxon>Flavobacteriales</taxon>
        <taxon>Flavobacteriaceae</taxon>
        <taxon>Flavobacterium</taxon>
    </lineage>
</organism>
<name>A0ABT0TP38_9FLAO</name>
<reference evidence="2 3" key="1">
    <citation type="submission" date="2022-05" db="EMBL/GenBank/DDBJ databases">
        <title>Flavobacterium sp., isolated from activated sludge.</title>
        <authorList>
            <person name="Ran Q."/>
        </authorList>
    </citation>
    <scope>NUCLEOTIDE SEQUENCE [LARGE SCALE GENOMIC DNA]</scope>
    <source>
        <strain evidence="2 3">HXWNR70</strain>
    </source>
</reference>
<dbReference type="Gene3D" id="3.40.50.1820">
    <property type="entry name" value="alpha/beta hydrolase"/>
    <property type="match status" value="1"/>
</dbReference>
<dbReference type="InterPro" id="IPR050266">
    <property type="entry name" value="AB_hydrolase_sf"/>
</dbReference>
<dbReference type="RefSeq" id="WP_250592666.1">
    <property type="nucleotide sequence ID" value="NZ_JAMLJM010000005.1"/>
</dbReference>
<dbReference type="InterPro" id="IPR000073">
    <property type="entry name" value="AB_hydrolase_1"/>
</dbReference>
<evidence type="ECO:0000313" key="2">
    <source>
        <dbReference type="EMBL" id="MCL9809256.1"/>
    </source>
</evidence>
<dbReference type="Proteomes" id="UP001317191">
    <property type="component" value="Unassembled WGS sequence"/>
</dbReference>
<evidence type="ECO:0000313" key="3">
    <source>
        <dbReference type="Proteomes" id="UP001317191"/>
    </source>
</evidence>
<dbReference type="PANTHER" id="PTHR43798">
    <property type="entry name" value="MONOACYLGLYCEROL LIPASE"/>
    <property type="match status" value="1"/>
</dbReference>
<dbReference type="SUPFAM" id="SSF53474">
    <property type="entry name" value="alpha/beta-Hydrolases"/>
    <property type="match status" value="1"/>
</dbReference>
<dbReference type="Pfam" id="PF00561">
    <property type="entry name" value="Abhydrolase_1"/>
    <property type="match status" value="1"/>
</dbReference>
<dbReference type="EMBL" id="JAMLJM010000005">
    <property type="protein sequence ID" value="MCL9809256.1"/>
    <property type="molecule type" value="Genomic_DNA"/>
</dbReference>
<dbReference type="InterPro" id="IPR029058">
    <property type="entry name" value="AB_hydrolase_fold"/>
</dbReference>
<gene>
    <name evidence="2" type="ORF">NAT50_07770</name>
</gene>
<comment type="caution">
    <text evidence="2">The sequence shown here is derived from an EMBL/GenBank/DDBJ whole genome shotgun (WGS) entry which is preliminary data.</text>
</comment>
<accession>A0ABT0TP38</accession>